<evidence type="ECO:0000313" key="3">
    <source>
        <dbReference type="Proteomes" id="UP000235786"/>
    </source>
</evidence>
<keyword evidence="3" id="KW-1185">Reference proteome</keyword>
<dbReference type="EMBL" id="KZ613953">
    <property type="protein sequence ID" value="PMD35096.1"/>
    <property type="molecule type" value="Genomic_DNA"/>
</dbReference>
<name>A0A2J6R9B9_HYAVF</name>
<evidence type="ECO:0000256" key="1">
    <source>
        <dbReference type="SAM" id="SignalP"/>
    </source>
</evidence>
<reference evidence="2 3" key="1">
    <citation type="submission" date="2016-04" db="EMBL/GenBank/DDBJ databases">
        <title>A degradative enzymes factory behind the ericoid mycorrhizal symbiosis.</title>
        <authorList>
            <consortium name="DOE Joint Genome Institute"/>
            <person name="Martino E."/>
            <person name="Morin E."/>
            <person name="Grelet G."/>
            <person name="Kuo A."/>
            <person name="Kohler A."/>
            <person name="Daghino S."/>
            <person name="Barry K."/>
            <person name="Choi C."/>
            <person name="Cichocki N."/>
            <person name="Clum A."/>
            <person name="Copeland A."/>
            <person name="Hainaut M."/>
            <person name="Haridas S."/>
            <person name="Labutti K."/>
            <person name="Lindquist E."/>
            <person name="Lipzen A."/>
            <person name="Khouja H.-R."/>
            <person name="Murat C."/>
            <person name="Ohm R."/>
            <person name="Olson A."/>
            <person name="Spatafora J."/>
            <person name="Veneault-Fourrey C."/>
            <person name="Henrissat B."/>
            <person name="Grigoriev I."/>
            <person name="Martin F."/>
            <person name="Perotto S."/>
        </authorList>
    </citation>
    <scope>NUCLEOTIDE SEQUENCE [LARGE SCALE GENOMIC DNA]</scope>
    <source>
        <strain evidence="2 3">F</strain>
    </source>
</reference>
<accession>A0A2J6R9B9</accession>
<dbReference type="AlphaFoldDB" id="A0A2J6R9B9"/>
<protein>
    <recommendedName>
        <fullName evidence="4">Chitin-binding type-2 domain-containing protein</fullName>
    </recommendedName>
</protein>
<dbReference type="OrthoDB" id="10404212at2759"/>
<gene>
    <name evidence="2" type="ORF">L207DRAFT_604377</name>
</gene>
<feature type="chain" id="PRO_5014324585" description="Chitin-binding type-2 domain-containing protein" evidence="1">
    <location>
        <begin position="23"/>
        <end position="135"/>
    </location>
</feature>
<sequence>MLLGLLLSGTLVLLLTLHNVAATPTPPPSVDSSGADIVIFHSRPSFHPPPSTICIFTRMRLLNTPRHQGRTTDEEFTAQICCTSYTQCKQKGWEFAKCCPDEPACPVTNYQNFFNPLRGGECIVGHQDFKCPSAK</sequence>
<evidence type="ECO:0000313" key="2">
    <source>
        <dbReference type="EMBL" id="PMD35096.1"/>
    </source>
</evidence>
<organism evidence="2 3">
    <name type="scientific">Hyaloscypha variabilis (strain UAMH 11265 / GT02V1 / F)</name>
    <name type="common">Meliniomyces variabilis</name>
    <dbReference type="NCBI Taxonomy" id="1149755"/>
    <lineage>
        <taxon>Eukaryota</taxon>
        <taxon>Fungi</taxon>
        <taxon>Dikarya</taxon>
        <taxon>Ascomycota</taxon>
        <taxon>Pezizomycotina</taxon>
        <taxon>Leotiomycetes</taxon>
        <taxon>Helotiales</taxon>
        <taxon>Hyaloscyphaceae</taxon>
        <taxon>Hyaloscypha</taxon>
        <taxon>Hyaloscypha variabilis</taxon>
    </lineage>
</organism>
<evidence type="ECO:0008006" key="4">
    <source>
        <dbReference type="Google" id="ProtNLM"/>
    </source>
</evidence>
<keyword evidence="1" id="KW-0732">Signal</keyword>
<feature type="signal peptide" evidence="1">
    <location>
        <begin position="1"/>
        <end position="22"/>
    </location>
</feature>
<dbReference type="Proteomes" id="UP000235786">
    <property type="component" value="Unassembled WGS sequence"/>
</dbReference>
<proteinExistence type="predicted"/>